<dbReference type="GeneID" id="23844534"/>
<dbReference type="InterPro" id="IPR027417">
    <property type="entry name" value="P-loop_NTPase"/>
</dbReference>
<dbReference type="EMBL" id="FMUI01000002">
    <property type="protein sequence ID" value="SCX40085.1"/>
    <property type="molecule type" value="Genomic_DNA"/>
</dbReference>
<evidence type="ECO:0000313" key="3">
    <source>
        <dbReference type="Proteomes" id="UP000183569"/>
    </source>
</evidence>
<dbReference type="Pfam" id="PF07693">
    <property type="entry name" value="KAP_NTPase"/>
    <property type="match status" value="1"/>
</dbReference>
<dbReference type="AlphaFoldDB" id="A0A1G4XG13"/>
<proteinExistence type="predicted"/>
<evidence type="ECO:0000259" key="1">
    <source>
        <dbReference type="Pfam" id="PF07693"/>
    </source>
</evidence>
<feature type="domain" description="KAP NTPase" evidence="1">
    <location>
        <begin position="15"/>
        <end position="313"/>
    </location>
</feature>
<gene>
    <name evidence="2" type="ORF">SAMN02927897_00759</name>
</gene>
<evidence type="ECO:0000313" key="2">
    <source>
        <dbReference type="EMBL" id="SCX40085.1"/>
    </source>
</evidence>
<dbReference type="Gene3D" id="3.40.50.300">
    <property type="entry name" value="P-loop containing nucleotide triphosphate hydrolases"/>
    <property type="match status" value="1"/>
</dbReference>
<organism evidence="2 3">
    <name type="scientific">Kosakonia sacchari</name>
    <dbReference type="NCBI Taxonomy" id="1158459"/>
    <lineage>
        <taxon>Bacteria</taxon>
        <taxon>Pseudomonadati</taxon>
        <taxon>Pseudomonadota</taxon>
        <taxon>Gammaproteobacteria</taxon>
        <taxon>Enterobacterales</taxon>
        <taxon>Enterobacteriaceae</taxon>
        <taxon>Kosakonia</taxon>
    </lineage>
</organism>
<dbReference type="SUPFAM" id="SSF52540">
    <property type="entry name" value="P-loop containing nucleoside triphosphate hydrolases"/>
    <property type="match status" value="1"/>
</dbReference>
<dbReference type="InterPro" id="IPR011646">
    <property type="entry name" value="KAP_P-loop"/>
</dbReference>
<comment type="caution">
    <text evidence="2">The sequence shown here is derived from an EMBL/GenBank/DDBJ whole genome shotgun (WGS) entry which is preliminary data.</text>
</comment>
<reference evidence="2 3" key="1">
    <citation type="submission" date="2016-10" db="EMBL/GenBank/DDBJ databases">
        <authorList>
            <person name="Varghese N."/>
            <person name="Submissions S."/>
        </authorList>
    </citation>
    <scope>NUCLEOTIDE SEQUENCE [LARGE SCALE GENOMIC DNA]</scope>
    <source>
        <strain evidence="2 3">CGMCC 1.12102</strain>
    </source>
</reference>
<protein>
    <submittedName>
        <fullName evidence="2">KAP family P-loop domain-containing protein</fullName>
    </submittedName>
</protein>
<dbReference type="Proteomes" id="UP000183569">
    <property type="component" value="Unassembled WGS sequence"/>
</dbReference>
<accession>A0A1G4XG13</accession>
<sequence>MNDAMNFESRDEYKRKSIAEKIISLLESPLKISPIVIDGDWGTGKTEFSKKLAALIESNDSGHKVVYVDAFTEDHNDAPILTIMAAIVALYPESEKKELISKALPALRFGIKTVLKAGAGWVLKQNADDIADGFEDAIKDAANSAIDGTVEALLDEHIEAKKHLFALKEVLGELTRNNKVTIIIDELDRCKPSFAISIIENIKHVFDTDNLNFLLVANISQLKASINHIYGSAVNSERYLDKFIKFTYSLPVTFTENNYDNILASNSHWRMLCNESENLKDVEESSINIVQKFISLKGLSLREVETLSRYLEIYQILSQNGISKKFIPGYCNYRTLAVIFYAFSRELALDYLEDKVDPQLIIDFFGVNRLPYQSDQYNTDIYYYELFGITYKYMPEGSPLLPSDEKQKNRWAEISDYHILKGGAGMEDPVRIFKNALKVFLLQ</sequence>
<name>A0A1G4XG13_9ENTR</name>
<dbReference type="RefSeq" id="WP_017456086.1">
    <property type="nucleotide sequence ID" value="NZ_FMUI01000002.1"/>
</dbReference>